<evidence type="ECO:0000259" key="1">
    <source>
        <dbReference type="Pfam" id="PF06527"/>
    </source>
</evidence>
<dbReference type="InterPro" id="IPR009492">
    <property type="entry name" value="TniQ"/>
</dbReference>
<protein>
    <recommendedName>
        <fullName evidence="1">TniQ domain-containing protein</fullName>
    </recommendedName>
</protein>
<reference evidence="2" key="1">
    <citation type="submission" date="2021-04" db="EMBL/GenBank/DDBJ databases">
        <authorList>
            <person name="Hornung B."/>
        </authorList>
    </citation>
    <scope>NUCLEOTIDE SEQUENCE</scope>
    <source>
        <strain evidence="2">G5G6</strain>
    </source>
</reference>
<evidence type="ECO:0000313" key="3">
    <source>
        <dbReference type="Proteomes" id="UP000742786"/>
    </source>
</evidence>
<gene>
    <name evidence="2" type="ORF">GTOL_12644</name>
</gene>
<comment type="caution">
    <text evidence="2">The sequence shown here is derived from an EMBL/GenBank/DDBJ whole genome shotgun (WGS) entry which is preliminary data.</text>
</comment>
<dbReference type="EMBL" id="CAJQUM010000001">
    <property type="protein sequence ID" value="CAG4884761.1"/>
    <property type="molecule type" value="Genomic_DNA"/>
</dbReference>
<dbReference type="Pfam" id="PF06527">
    <property type="entry name" value="TniQ"/>
    <property type="match status" value="1"/>
</dbReference>
<sequence>MPRKRRDGLTRPLWPVHLKPLPDELLSSWLVRLAHAHGLKAQSFCRLLFGSQRQLWNRDIDRLAPSWLIDTLCENTATPLDVGRNCTLRAYEGVLYRDYRESFITQWILPLRM</sequence>
<dbReference type="AlphaFoldDB" id="A0A916J6A9"/>
<dbReference type="Proteomes" id="UP000742786">
    <property type="component" value="Unassembled WGS sequence"/>
</dbReference>
<proteinExistence type="predicted"/>
<name>A0A916J6A9_9PROT</name>
<organism evidence="2 3">
    <name type="scientific">Georgfuchsia toluolica</name>
    <dbReference type="NCBI Taxonomy" id="424218"/>
    <lineage>
        <taxon>Bacteria</taxon>
        <taxon>Pseudomonadati</taxon>
        <taxon>Pseudomonadota</taxon>
        <taxon>Betaproteobacteria</taxon>
        <taxon>Nitrosomonadales</taxon>
        <taxon>Sterolibacteriaceae</taxon>
        <taxon>Georgfuchsia</taxon>
    </lineage>
</organism>
<accession>A0A916J6A9</accession>
<evidence type="ECO:0000313" key="2">
    <source>
        <dbReference type="EMBL" id="CAG4884761.1"/>
    </source>
</evidence>
<feature type="domain" description="TniQ" evidence="1">
    <location>
        <begin position="15"/>
        <end position="102"/>
    </location>
</feature>
<keyword evidence="3" id="KW-1185">Reference proteome</keyword>